<gene>
    <name evidence="2" type="ORF">DU002_02130</name>
</gene>
<dbReference type="AlphaFoldDB" id="A0A368NQF9"/>
<organism evidence="2 3">
    <name type="scientific">Corallincola holothuriorum</name>
    <dbReference type="NCBI Taxonomy" id="2282215"/>
    <lineage>
        <taxon>Bacteria</taxon>
        <taxon>Pseudomonadati</taxon>
        <taxon>Pseudomonadota</taxon>
        <taxon>Gammaproteobacteria</taxon>
        <taxon>Alteromonadales</taxon>
        <taxon>Psychromonadaceae</taxon>
        <taxon>Corallincola</taxon>
    </lineage>
</organism>
<dbReference type="RefSeq" id="WP_114336690.1">
    <property type="nucleotide sequence ID" value="NZ_QPID01000001.1"/>
</dbReference>
<proteinExistence type="predicted"/>
<dbReference type="InterPro" id="IPR009081">
    <property type="entry name" value="PP-bd_ACP"/>
</dbReference>
<comment type="caution">
    <text evidence="2">The sequence shown here is derived from an EMBL/GenBank/DDBJ whole genome shotgun (WGS) entry which is preliminary data.</text>
</comment>
<feature type="domain" description="Carrier" evidence="1">
    <location>
        <begin position="5"/>
        <end position="80"/>
    </location>
</feature>
<dbReference type="SUPFAM" id="SSF47336">
    <property type="entry name" value="ACP-like"/>
    <property type="match status" value="1"/>
</dbReference>
<protein>
    <submittedName>
        <fullName evidence="2">Acyl carrier protein</fullName>
    </submittedName>
</protein>
<dbReference type="OrthoDB" id="3392378at2"/>
<dbReference type="Pfam" id="PF00550">
    <property type="entry name" value="PP-binding"/>
    <property type="match status" value="1"/>
</dbReference>
<reference evidence="2 3" key="1">
    <citation type="submission" date="2018-07" db="EMBL/GenBank/DDBJ databases">
        <title>Corallincola holothuriorum sp. nov., a new facultative anaerobe isolated from sea cucumber Apostichopus japonicus.</title>
        <authorList>
            <person name="Xia H."/>
        </authorList>
    </citation>
    <scope>NUCLEOTIDE SEQUENCE [LARGE SCALE GENOMIC DNA]</scope>
    <source>
        <strain evidence="2 3">C4</strain>
    </source>
</reference>
<dbReference type="InterPro" id="IPR036736">
    <property type="entry name" value="ACP-like_sf"/>
</dbReference>
<dbReference type="EMBL" id="QPID01000001">
    <property type="protein sequence ID" value="RCU52782.1"/>
    <property type="molecule type" value="Genomic_DNA"/>
</dbReference>
<dbReference type="NCBIfam" id="NF003757">
    <property type="entry name" value="PRK05350.1"/>
    <property type="match status" value="1"/>
</dbReference>
<dbReference type="PROSITE" id="PS50075">
    <property type="entry name" value="CARRIER"/>
    <property type="match status" value="1"/>
</dbReference>
<evidence type="ECO:0000313" key="3">
    <source>
        <dbReference type="Proteomes" id="UP000252558"/>
    </source>
</evidence>
<dbReference type="Gene3D" id="1.10.1200.10">
    <property type="entry name" value="ACP-like"/>
    <property type="match status" value="1"/>
</dbReference>
<dbReference type="Proteomes" id="UP000252558">
    <property type="component" value="Unassembled WGS sequence"/>
</dbReference>
<name>A0A368NQF9_9GAMM</name>
<evidence type="ECO:0000259" key="1">
    <source>
        <dbReference type="PROSITE" id="PS50075"/>
    </source>
</evidence>
<sequence>MYTKEQILDEVRSAMVDLFELNPAEITVEANLYKDLDLDSIDAVDLVVRMQNFTGEKLAPNQFKSVRTVGDVVEAIAGLVR</sequence>
<accession>A0A368NQF9</accession>
<evidence type="ECO:0000313" key="2">
    <source>
        <dbReference type="EMBL" id="RCU52782.1"/>
    </source>
</evidence>
<keyword evidence="3" id="KW-1185">Reference proteome</keyword>